<feature type="compositionally biased region" description="Basic and acidic residues" evidence="1">
    <location>
        <begin position="1"/>
        <end position="13"/>
    </location>
</feature>
<proteinExistence type="predicted"/>
<dbReference type="Proteomes" id="UP000521943">
    <property type="component" value="Unassembled WGS sequence"/>
</dbReference>
<reference evidence="2 3" key="1">
    <citation type="submission" date="2020-07" db="EMBL/GenBank/DDBJ databases">
        <title>Comparative genomics of pyrophilous fungi reveals a link between fire events and developmental genes.</title>
        <authorList>
            <consortium name="DOE Joint Genome Institute"/>
            <person name="Steindorff A.S."/>
            <person name="Carver A."/>
            <person name="Calhoun S."/>
            <person name="Stillman K."/>
            <person name="Liu H."/>
            <person name="Lipzen A."/>
            <person name="Pangilinan J."/>
            <person name="Labutti K."/>
            <person name="Bruns T.D."/>
            <person name="Grigoriev I.V."/>
        </authorList>
    </citation>
    <scope>NUCLEOTIDE SEQUENCE [LARGE SCALE GENOMIC DNA]</scope>
    <source>
        <strain evidence="2 3">CBS 144469</strain>
    </source>
</reference>
<name>A0A8H6LVA8_9AGAR</name>
<sequence>MNKHNLDDSHEYEGSVSKRSKINMVETPKGGGSASHEKLCLRRFRVPHGLHRMRDIDLEYRNSYLVAEEVDVHGRGQHQEVDIGRDDKGFFSGKEAEEYLFDCWRFSLQMIPREPCEVQARAEGLRWTDIEDRHRVANAGRYELGGAVEEERRVLFTVRSKLKRWKALKKPEEERWERATRVAASALALPEREELEWRTESRDRWIGRLKHAFRENERRQIMPYDLSYEDRERVEEWSSDDDV</sequence>
<protein>
    <submittedName>
        <fullName evidence="2">Uncharacterized protein</fullName>
    </submittedName>
</protein>
<dbReference type="EMBL" id="JACGCI010000201">
    <property type="protein sequence ID" value="KAF6742112.1"/>
    <property type="molecule type" value="Genomic_DNA"/>
</dbReference>
<gene>
    <name evidence="2" type="ORF">DFP72DRAFT_1082604</name>
</gene>
<keyword evidence="3" id="KW-1185">Reference proteome</keyword>
<accession>A0A8H6LVA8</accession>
<comment type="caution">
    <text evidence="2">The sequence shown here is derived from an EMBL/GenBank/DDBJ whole genome shotgun (WGS) entry which is preliminary data.</text>
</comment>
<feature type="region of interest" description="Disordered" evidence="1">
    <location>
        <begin position="1"/>
        <end position="34"/>
    </location>
</feature>
<evidence type="ECO:0000256" key="1">
    <source>
        <dbReference type="SAM" id="MobiDB-lite"/>
    </source>
</evidence>
<evidence type="ECO:0000313" key="3">
    <source>
        <dbReference type="Proteomes" id="UP000521943"/>
    </source>
</evidence>
<evidence type="ECO:0000313" key="2">
    <source>
        <dbReference type="EMBL" id="KAF6742112.1"/>
    </source>
</evidence>
<organism evidence="2 3">
    <name type="scientific">Ephemerocybe angulata</name>
    <dbReference type="NCBI Taxonomy" id="980116"/>
    <lineage>
        <taxon>Eukaryota</taxon>
        <taxon>Fungi</taxon>
        <taxon>Dikarya</taxon>
        <taxon>Basidiomycota</taxon>
        <taxon>Agaricomycotina</taxon>
        <taxon>Agaricomycetes</taxon>
        <taxon>Agaricomycetidae</taxon>
        <taxon>Agaricales</taxon>
        <taxon>Agaricineae</taxon>
        <taxon>Psathyrellaceae</taxon>
        <taxon>Ephemerocybe</taxon>
    </lineage>
</organism>
<dbReference type="AlphaFoldDB" id="A0A8H6LVA8"/>